<dbReference type="RefSeq" id="WP_011585900.1">
    <property type="nucleotide sequence ID" value="NC_008255.1"/>
</dbReference>
<dbReference type="EC" id="2.4.1.-" evidence="2"/>
<dbReference type="Gene3D" id="3.90.550.10">
    <property type="entry name" value="Spore Coat Polysaccharide Biosynthesis Protein SpsA, Chain A"/>
    <property type="match status" value="1"/>
</dbReference>
<accession>A0A6N4SU03</accession>
<dbReference type="Proteomes" id="UP000001822">
    <property type="component" value="Chromosome"/>
</dbReference>
<dbReference type="KEGG" id="chu:CHU_2532"/>
<feature type="domain" description="Glycosyltransferase 2-like" evidence="1">
    <location>
        <begin position="5"/>
        <end position="158"/>
    </location>
</feature>
<organism evidence="2 3">
    <name type="scientific">Cytophaga hutchinsonii (strain ATCC 33406 / DSM 1761 / CIP 103989 / NBRC 15051 / NCIMB 9469 / D465)</name>
    <dbReference type="NCBI Taxonomy" id="269798"/>
    <lineage>
        <taxon>Bacteria</taxon>
        <taxon>Pseudomonadati</taxon>
        <taxon>Bacteroidota</taxon>
        <taxon>Cytophagia</taxon>
        <taxon>Cytophagales</taxon>
        <taxon>Cytophagaceae</taxon>
        <taxon>Cytophaga</taxon>
    </lineage>
</organism>
<dbReference type="GO" id="GO:0016757">
    <property type="term" value="F:glycosyltransferase activity"/>
    <property type="evidence" value="ECO:0007669"/>
    <property type="project" value="UniProtKB-KW"/>
</dbReference>
<keyword evidence="2" id="KW-0808">Transferase</keyword>
<dbReference type="SUPFAM" id="SSF53448">
    <property type="entry name" value="Nucleotide-diphospho-sugar transferases"/>
    <property type="match status" value="1"/>
</dbReference>
<dbReference type="PANTHER" id="PTHR43685:SF2">
    <property type="entry name" value="GLYCOSYLTRANSFERASE 2-LIKE DOMAIN-CONTAINING PROTEIN"/>
    <property type="match status" value="1"/>
</dbReference>
<protein>
    <submittedName>
        <fullName evidence="2">B-glycosyltransferase-related protein, glycosyltransferase family 2 protein</fullName>
        <ecNumber evidence="2">2.4.1.-</ecNumber>
    </submittedName>
</protein>
<evidence type="ECO:0000259" key="1">
    <source>
        <dbReference type="Pfam" id="PF00535"/>
    </source>
</evidence>
<sequence length="300" mass="34184">MKGLSILIPVHEYNPATLVTTLHRQCSSLGIPFELIVFDDASSVESYTNWKPGLDKVVNLHIYRTDKNIGRAGTRNELIKKSSYEWLLFLDVDTIPTKEDYLKKYLPFLHIVNTCICGGTAYTKNVPAPDQKLRWTYGIAREEISAEKRNQNPFDTFTLNNLLIRKEVLLKFPLDDTIQKYGHEDTLLGMTLAANGINIVHTDNFVYHEGLDTNAVFLDKIKQSIETLVDLYKQQKLPSKTKLIKLHSKLAALKINGLVTSCIGLFIPAIEKNLLGPAPSMFYMDLLKLWYFEKCMKAEL</sequence>
<name>A0A6N4SU03_CYTH3</name>
<dbReference type="OrthoDB" id="761861at2"/>
<reference evidence="2 3" key="1">
    <citation type="journal article" date="2007" name="Appl. Environ. Microbiol.">
        <title>Genome sequence of the cellulolytic gliding bacterium Cytophaga hutchinsonii.</title>
        <authorList>
            <person name="Xie G."/>
            <person name="Bruce D.C."/>
            <person name="Challacombe J.F."/>
            <person name="Chertkov O."/>
            <person name="Detter J.C."/>
            <person name="Gilna P."/>
            <person name="Han C.S."/>
            <person name="Lucas S."/>
            <person name="Misra M."/>
            <person name="Myers G.L."/>
            <person name="Richardson P."/>
            <person name="Tapia R."/>
            <person name="Thayer N."/>
            <person name="Thompson L.S."/>
            <person name="Brettin T.S."/>
            <person name="Henrissat B."/>
            <person name="Wilson D.B."/>
            <person name="McBride M.J."/>
        </authorList>
    </citation>
    <scope>NUCLEOTIDE SEQUENCE [LARGE SCALE GENOMIC DNA]</scope>
    <source>
        <strain evidence="3">ATCC 33406 / DSM 1761 / CIP 103989 / NBRC 15051 / NCIMB 9469 / D465</strain>
    </source>
</reference>
<keyword evidence="2" id="KW-0328">Glycosyltransferase</keyword>
<dbReference type="InterPro" id="IPR029044">
    <property type="entry name" value="Nucleotide-diphossugar_trans"/>
</dbReference>
<dbReference type="PANTHER" id="PTHR43685">
    <property type="entry name" value="GLYCOSYLTRANSFERASE"/>
    <property type="match status" value="1"/>
</dbReference>
<dbReference type="InterPro" id="IPR050834">
    <property type="entry name" value="Glycosyltransf_2"/>
</dbReference>
<evidence type="ECO:0000313" key="2">
    <source>
        <dbReference type="EMBL" id="ABG59786.1"/>
    </source>
</evidence>
<dbReference type="AlphaFoldDB" id="A0A6N4SU03"/>
<dbReference type="InterPro" id="IPR001173">
    <property type="entry name" value="Glyco_trans_2-like"/>
</dbReference>
<evidence type="ECO:0000313" key="3">
    <source>
        <dbReference type="Proteomes" id="UP000001822"/>
    </source>
</evidence>
<dbReference type="EMBL" id="CP000383">
    <property type="protein sequence ID" value="ABG59786.1"/>
    <property type="molecule type" value="Genomic_DNA"/>
</dbReference>
<keyword evidence="3" id="KW-1185">Reference proteome</keyword>
<dbReference type="Pfam" id="PF00535">
    <property type="entry name" value="Glycos_transf_2"/>
    <property type="match status" value="1"/>
</dbReference>
<dbReference type="CDD" id="cd00761">
    <property type="entry name" value="Glyco_tranf_GTA_type"/>
    <property type="match status" value="1"/>
</dbReference>
<proteinExistence type="predicted"/>
<gene>
    <name evidence="2" type="ordered locus">CHU_2532</name>
</gene>